<feature type="domain" description="HTH LytTR-type" evidence="1">
    <location>
        <begin position="44"/>
        <end position="148"/>
    </location>
</feature>
<dbReference type="InterPro" id="IPR046947">
    <property type="entry name" value="LytR-like"/>
</dbReference>
<evidence type="ECO:0000259" key="1">
    <source>
        <dbReference type="PROSITE" id="PS50930"/>
    </source>
</evidence>
<accession>A0ABS8DD01</accession>
<dbReference type="PANTHER" id="PTHR37299">
    <property type="entry name" value="TRANSCRIPTIONAL REGULATOR-RELATED"/>
    <property type="match status" value="1"/>
</dbReference>
<keyword evidence="3" id="KW-1185">Reference proteome</keyword>
<reference evidence="2 3" key="1">
    <citation type="submission" date="2021-10" db="EMBL/GenBank/DDBJ databases">
        <title>Collection of gut derived symbiotic bacterial strains cultured from healthy donors.</title>
        <authorList>
            <person name="Lin H."/>
            <person name="Littmann E."/>
            <person name="Kohout C."/>
            <person name="Pamer E.G."/>
        </authorList>
    </citation>
    <scope>NUCLEOTIDE SEQUENCE [LARGE SCALE GENOMIC DNA]</scope>
    <source>
        <strain evidence="2 3">DFI.1.165</strain>
    </source>
</reference>
<name>A0ABS8DD01_9FIRM</name>
<dbReference type="Pfam" id="PF04397">
    <property type="entry name" value="LytTR"/>
    <property type="match status" value="1"/>
</dbReference>
<protein>
    <submittedName>
        <fullName evidence="2">LytTR family transcriptional regulator</fullName>
    </submittedName>
</protein>
<dbReference type="InterPro" id="IPR007492">
    <property type="entry name" value="LytTR_DNA-bd_dom"/>
</dbReference>
<dbReference type="PROSITE" id="PS50930">
    <property type="entry name" value="HTH_LYTTR"/>
    <property type="match status" value="1"/>
</dbReference>
<dbReference type="Proteomes" id="UP001299546">
    <property type="component" value="Unassembled WGS sequence"/>
</dbReference>
<dbReference type="Gene3D" id="2.40.50.1020">
    <property type="entry name" value="LytTr DNA-binding domain"/>
    <property type="match status" value="1"/>
</dbReference>
<dbReference type="EMBL" id="JAJCIS010000001">
    <property type="protein sequence ID" value="MCB7386294.1"/>
    <property type="molecule type" value="Genomic_DNA"/>
</dbReference>
<dbReference type="PANTHER" id="PTHR37299:SF4">
    <property type="entry name" value="TRANSCRIPTIONAL REGULATOR"/>
    <property type="match status" value="1"/>
</dbReference>
<evidence type="ECO:0000313" key="3">
    <source>
        <dbReference type="Proteomes" id="UP001299546"/>
    </source>
</evidence>
<proteinExistence type="predicted"/>
<gene>
    <name evidence="2" type="ORF">LIZ65_03245</name>
</gene>
<dbReference type="RefSeq" id="WP_066732607.1">
    <property type="nucleotide sequence ID" value="NZ_JAJCIQ010000001.1"/>
</dbReference>
<evidence type="ECO:0000313" key="2">
    <source>
        <dbReference type="EMBL" id="MCB7386294.1"/>
    </source>
</evidence>
<sequence length="150" mass="17804">MKIRIELDENLTEDEMIIRTSALDERVQNIQRAVAEVVSSEQKLLFYKGETTYYMPLQEILFFETEGTSIRAHTKDDIYGTRYRLYELEETLPGYFMRVSKSTILNTRHIYAMTKSLSASCVVEFKGTHKQVYVSRHYYKPLKNRLEEKR</sequence>
<comment type="caution">
    <text evidence="2">The sequence shown here is derived from an EMBL/GenBank/DDBJ whole genome shotgun (WGS) entry which is preliminary data.</text>
</comment>
<organism evidence="2 3">
    <name type="scientific">Bariatricus massiliensis</name>
    <dbReference type="NCBI Taxonomy" id="1745713"/>
    <lineage>
        <taxon>Bacteria</taxon>
        <taxon>Bacillati</taxon>
        <taxon>Bacillota</taxon>
        <taxon>Clostridia</taxon>
        <taxon>Lachnospirales</taxon>
        <taxon>Lachnospiraceae</taxon>
        <taxon>Bariatricus</taxon>
    </lineage>
</organism>
<dbReference type="SMART" id="SM00850">
    <property type="entry name" value="LytTR"/>
    <property type="match status" value="1"/>
</dbReference>